<feature type="domain" description="AMP-dependent synthetase/ligase" evidence="2">
    <location>
        <begin position="21"/>
        <end position="389"/>
    </location>
</feature>
<dbReference type="Pfam" id="PF00501">
    <property type="entry name" value="AMP-binding"/>
    <property type="match status" value="1"/>
</dbReference>
<evidence type="ECO:0000313" key="4">
    <source>
        <dbReference type="EMBL" id="MDI3387500.1"/>
    </source>
</evidence>
<name>A0ABT6RST4_9ACTN</name>
<dbReference type="PROSITE" id="PS00455">
    <property type="entry name" value="AMP_BINDING"/>
    <property type="match status" value="1"/>
</dbReference>
<dbReference type="EC" id="6.2.1.3" evidence="4"/>
<evidence type="ECO:0000259" key="3">
    <source>
        <dbReference type="Pfam" id="PF13193"/>
    </source>
</evidence>
<dbReference type="Proteomes" id="UP001224661">
    <property type="component" value="Unassembled WGS sequence"/>
</dbReference>
<dbReference type="Gene3D" id="3.30.300.30">
    <property type="match status" value="1"/>
</dbReference>
<dbReference type="NCBIfam" id="NF004837">
    <property type="entry name" value="PRK06187.1"/>
    <property type="match status" value="1"/>
</dbReference>
<sequence length="538" mass="57404">MSTGTAPAWSFRHHWMAQAATHAAMRPDKPALRHLGETTTWAQLSCRSLQLAAGLADRGVAAGDRVVLLTLNHPWFVEGVFAANSLGAMAVPLSFRLAPLELDHILADCTPSAIVVDARLLPLLRSVPGAASVGTVLVIGRPDEAGGALADEAGGALAYEEFLASYEPMELPDVSEEATALIMYTSGTTGRPKGVMLSHRNLQVQAITCLRAMEMSDDSDVGFLTAPFFHIAGLGSMVAHILVGGTVVIHPLGAFDPKAVLDAYEAEGATVVFNVPQQWDLLCAEPDIDKRDLKLRIICWGAAPASDATLRAMGEKFPGALNVAVFGQTETSPITCVLRGADSLRKLGSVGRPIPSIQHRIVDPDMNDVAVGEVGEIVYRGPTLTQGYWRKPQETAEAFAGGWFHSGDLVRRDDEGFVWVVDRKKDMIISGGENIYCAELENAVAAHPAVREVAVIGRPDERWGQVPVAYVTVAPGAELSLAELTEFLDGRLASFKRPKDLVPVTELPRNAGGKVLKPALRERDAEQGAGPGAEGLRG</sequence>
<reference evidence="4 5" key="1">
    <citation type="submission" date="2023-05" db="EMBL/GenBank/DDBJ databases">
        <title>Draft genome sequence of Streptomyces sp. B-S-A8 isolated from a cave soil in Thailand.</title>
        <authorList>
            <person name="Chamroensaksri N."/>
            <person name="Muangham S."/>
        </authorList>
    </citation>
    <scope>NUCLEOTIDE SEQUENCE [LARGE SCALE GENOMIC DNA]</scope>
    <source>
        <strain evidence="4 5">B-S-A8</strain>
    </source>
</reference>
<dbReference type="InterPro" id="IPR042099">
    <property type="entry name" value="ANL_N_sf"/>
</dbReference>
<comment type="caution">
    <text evidence="4">The sequence shown here is derived from an EMBL/GenBank/DDBJ whole genome shotgun (WGS) entry which is preliminary data.</text>
</comment>
<dbReference type="Pfam" id="PF13193">
    <property type="entry name" value="AMP-binding_C"/>
    <property type="match status" value="1"/>
</dbReference>
<dbReference type="GO" id="GO:0004467">
    <property type="term" value="F:long-chain fatty acid-CoA ligase activity"/>
    <property type="evidence" value="ECO:0007669"/>
    <property type="project" value="UniProtKB-EC"/>
</dbReference>
<organism evidence="4 5">
    <name type="scientific">Streptomyces solicavernae</name>
    <dbReference type="NCBI Taxonomy" id="3043614"/>
    <lineage>
        <taxon>Bacteria</taxon>
        <taxon>Bacillati</taxon>
        <taxon>Actinomycetota</taxon>
        <taxon>Actinomycetes</taxon>
        <taxon>Kitasatosporales</taxon>
        <taxon>Streptomycetaceae</taxon>
        <taxon>Streptomyces</taxon>
    </lineage>
</organism>
<protein>
    <submittedName>
        <fullName evidence="4">Long-chain-fatty-acid--CoA ligase</fullName>
        <ecNumber evidence="4">6.2.1.3</ecNumber>
    </submittedName>
</protein>
<dbReference type="PANTHER" id="PTHR43767:SF1">
    <property type="entry name" value="NONRIBOSOMAL PEPTIDE SYNTHASE PES1 (EUROFUNG)-RELATED"/>
    <property type="match status" value="1"/>
</dbReference>
<feature type="domain" description="AMP-binding enzyme C-terminal" evidence="3">
    <location>
        <begin position="439"/>
        <end position="514"/>
    </location>
</feature>
<dbReference type="InterPro" id="IPR020845">
    <property type="entry name" value="AMP-binding_CS"/>
</dbReference>
<proteinExistence type="predicted"/>
<dbReference type="EMBL" id="JASCIR010000011">
    <property type="protein sequence ID" value="MDI3387500.1"/>
    <property type="molecule type" value="Genomic_DNA"/>
</dbReference>
<dbReference type="RefSeq" id="WP_282513823.1">
    <property type="nucleotide sequence ID" value="NZ_JASCIR010000011.1"/>
</dbReference>
<dbReference type="InterPro" id="IPR025110">
    <property type="entry name" value="AMP-bd_C"/>
</dbReference>
<keyword evidence="4" id="KW-0436">Ligase</keyword>
<evidence type="ECO:0000259" key="2">
    <source>
        <dbReference type="Pfam" id="PF00501"/>
    </source>
</evidence>
<keyword evidence="5" id="KW-1185">Reference proteome</keyword>
<dbReference type="Gene3D" id="3.40.50.12780">
    <property type="entry name" value="N-terminal domain of ligase-like"/>
    <property type="match status" value="1"/>
</dbReference>
<dbReference type="CDD" id="cd17631">
    <property type="entry name" value="FACL_FadD13-like"/>
    <property type="match status" value="1"/>
</dbReference>
<dbReference type="PANTHER" id="PTHR43767">
    <property type="entry name" value="LONG-CHAIN-FATTY-ACID--COA LIGASE"/>
    <property type="match status" value="1"/>
</dbReference>
<accession>A0ABT6RST4</accession>
<dbReference type="InterPro" id="IPR000873">
    <property type="entry name" value="AMP-dep_synth/lig_dom"/>
</dbReference>
<feature type="compositionally biased region" description="Gly residues" evidence="1">
    <location>
        <begin position="529"/>
        <end position="538"/>
    </location>
</feature>
<evidence type="ECO:0000313" key="5">
    <source>
        <dbReference type="Proteomes" id="UP001224661"/>
    </source>
</evidence>
<evidence type="ECO:0000256" key="1">
    <source>
        <dbReference type="SAM" id="MobiDB-lite"/>
    </source>
</evidence>
<feature type="region of interest" description="Disordered" evidence="1">
    <location>
        <begin position="513"/>
        <end position="538"/>
    </location>
</feature>
<dbReference type="InterPro" id="IPR045851">
    <property type="entry name" value="AMP-bd_C_sf"/>
</dbReference>
<dbReference type="InterPro" id="IPR050237">
    <property type="entry name" value="ATP-dep_AMP-bd_enzyme"/>
</dbReference>
<gene>
    <name evidence="4" type="ORF">QIS99_15025</name>
</gene>
<dbReference type="SUPFAM" id="SSF56801">
    <property type="entry name" value="Acetyl-CoA synthetase-like"/>
    <property type="match status" value="1"/>
</dbReference>